<dbReference type="Pfam" id="PF04542">
    <property type="entry name" value="Sigma70_r2"/>
    <property type="match status" value="1"/>
</dbReference>
<evidence type="ECO:0000256" key="1">
    <source>
        <dbReference type="ARBA" id="ARBA00007788"/>
    </source>
</evidence>
<dbReference type="InterPro" id="IPR007624">
    <property type="entry name" value="RNA_pol_sigma70_r3"/>
</dbReference>
<dbReference type="InterPro" id="IPR013324">
    <property type="entry name" value="RNA_pol_sigma_r3/r4-like"/>
</dbReference>
<organism evidence="10 11">
    <name type="scientific">Coptis chinensis</name>
    <dbReference type="NCBI Taxonomy" id="261450"/>
    <lineage>
        <taxon>Eukaryota</taxon>
        <taxon>Viridiplantae</taxon>
        <taxon>Streptophyta</taxon>
        <taxon>Embryophyta</taxon>
        <taxon>Tracheophyta</taxon>
        <taxon>Spermatophyta</taxon>
        <taxon>Magnoliopsida</taxon>
        <taxon>Ranunculales</taxon>
        <taxon>Ranunculaceae</taxon>
        <taxon>Coptidoideae</taxon>
        <taxon>Coptis</taxon>
    </lineage>
</organism>
<dbReference type="SUPFAM" id="SSF88659">
    <property type="entry name" value="Sigma3 and sigma4 domains of RNA polymerase sigma factors"/>
    <property type="match status" value="2"/>
</dbReference>
<evidence type="ECO:0000313" key="11">
    <source>
        <dbReference type="Proteomes" id="UP000631114"/>
    </source>
</evidence>
<feature type="domain" description="RNA polymerase sigma-70 region 3" evidence="7">
    <location>
        <begin position="350"/>
        <end position="408"/>
    </location>
</feature>
<evidence type="ECO:0000259" key="8">
    <source>
        <dbReference type="Pfam" id="PF04542"/>
    </source>
</evidence>
<dbReference type="Gene3D" id="1.20.120.1810">
    <property type="match status" value="1"/>
</dbReference>
<keyword evidence="2" id="KW-0805">Transcription regulation</keyword>
<dbReference type="CDD" id="cd06171">
    <property type="entry name" value="Sigma70_r4"/>
    <property type="match status" value="1"/>
</dbReference>
<evidence type="ECO:0000256" key="6">
    <source>
        <dbReference type="SAM" id="MobiDB-lite"/>
    </source>
</evidence>
<dbReference type="OrthoDB" id="206108at2759"/>
<dbReference type="GO" id="GO:0016987">
    <property type="term" value="F:sigma factor activity"/>
    <property type="evidence" value="ECO:0007669"/>
    <property type="project" value="UniProtKB-KW"/>
</dbReference>
<dbReference type="PRINTS" id="PR00046">
    <property type="entry name" value="SIGMA70FCT"/>
</dbReference>
<feature type="domain" description="RNA polymerase sigma-70 region 4" evidence="9">
    <location>
        <begin position="498"/>
        <end position="550"/>
    </location>
</feature>
<keyword evidence="4" id="KW-0238">DNA-binding</keyword>
<dbReference type="InterPro" id="IPR007630">
    <property type="entry name" value="RNA_pol_sigma70_r4"/>
</dbReference>
<dbReference type="GO" id="GO:0006352">
    <property type="term" value="P:DNA-templated transcription initiation"/>
    <property type="evidence" value="ECO:0007669"/>
    <property type="project" value="InterPro"/>
</dbReference>
<evidence type="ECO:0000256" key="2">
    <source>
        <dbReference type="ARBA" id="ARBA00023015"/>
    </source>
</evidence>
<evidence type="ECO:0000256" key="5">
    <source>
        <dbReference type="ARBA" id="ARBA00023163"/>
    </source>
</evidence>
<name>A0A835I9W3_9MAGN</name>
<dbReference type="InterPro" id="IPR000943">
    <property type="entry name" value="RNA_pol_sigma70"/>
</dbReference>
<dbReference type="InterPro" id="IPR013325">
    <property type="entry name" value="RNA_pol_sigma_r2"/>
</dbReference>
<keyword evidence="11" id="KW-1185">Reference proteome</keyword>
<comment type="similarity">
    <text evidence="1">Belongs to the sigma-70 factor family.</text>
</comment>
<dbReference type="Pfam" id="PF04545">
    <property type="entry name" value="Sigma70_r4"/>
    <property type="match status" value="1"/>
</dbReference>
<sequence>MVVELSLIPVTTREASYESARAFILSVTPEDSETQCKVPLKSYTSSFGTLQVMESGSKELKMSLGKGLHTTWYDQIDDIRMPMQEYTSIYSRGLREKEKSSFYLLCKNIEEIERIFVDEDLVALEREIYIQLEKLGALKLFHACLARALAIPTTLNSHTELTKHSSTEGDVHDHVNITIVRSGKKEERKSRREKISKTVSKTSSLAPMSKSISKPPRRAIGSTVGSSYKSRSRRQKVVRNEAEMSRRVKDVADLEKIRTKLEIESGQVASFHSWAEAAGVDMKVLQQRLHYGWFCRDKLLRSTHSLVVYLARNYRGLGVSLEDLYQAGNMGVLKGAERFDHTRGYQFSTRINQIKKVRKTLYTLHGRYPDDDEISRFSGLSIAKIRFASQCLRIVGSVDQKVGDDQSAKFTSPYTENFGSENQCTGGFSFENFVQNFVIVFLLVSHNEFYRKGRGVVADIYMLNLFLVLKEFTVDTSIKSPEEVVMRQHMQKDLYELLQWLHPRESQVLVLRFGLWDGQCKSLQEIAKIFKCTKEWIRKIEKSALTKLRKEEVQRNLNQYINLQL</sequence>
<dbReference type="InterPro" id="IPR014284">
    <property type="entry name" value="RNA_pol_sigma-70_dom"/>
</dbReference>
<feature type="compositionally biased region" description="Polar residues" evidence="6">
    <location>
        <begin position="198"/>
        <end position="212"/>
    </location>
</feature>
<proteinExistence type="inferred from homology"/>
<evidence type="ECO:0000259" key="7">
    <source>
        <dbReference type="Pfam" id="PF04539"/>
    </source>
</evidence>
<reference evidence="10 11" key="1">
    <citation type="submission" date="2020-10" db="EMBL/GenBank/DDBJ databases">
        <title>The Coptis chinensis genome and diversification of protoberbering-type alkaloids.</title>
        <authorList>
            <person name="Wang B."/>
            <person name="Shu S."/>
            <person name="Song C."/>
            <person name="Liu Y."/>
        </authorList>
    </citation>
    <scope>NUCLEOTIDE SEQUENCE [LARGE SCALE GENOMIC DNA]</scope>
    <source>
        <strain evidence="10">HL-2020</strain>
        <tissue evidence="10">Leaf</tissue>
    </source>
</reference>
<keyword evidence="3" id="KW-0731">Sigma factor</keyword>
<gene>
    <name evidence="10" type="ORF">IFM89_013168</name>
</gene>
<comment type="caution">
    <text evidence="10">The sequence shown here is derived from an EMBL/GenBank/DDBJ whole genome shotgun (WGS) entry which is preliminary data.</text>
</comment>
<dbReference type="InterPro" id="IPR050239">
    <property type="entry name" value="Sigma-70_RNA_pol_init_factors"/>
</dbReference>
<dbReference type="InterPro" id="IPR036388">
    <property type="entry name" value="WH-like_DNA-bd_sf"/>
</dbReference>
<dbReference type="Proteomes" id="UP000631114">
    <property type="component" value="Unassembled WGS sequence"/>
</dbReference>
<evidence type="ECO:0008006" key="12">
    <source>
        <dbReference type="Google" id="ProtNLM"/>
    </source>
</evidence>
<accession>A0A835I9W3</accession>
<dbReference type="AlphaFoldDB" id="A0A835I9W3"/>
<dbReference type="NCBIfam" id="TIGR02937">
    <property type="entry name" value="sigma70-ECF"/>
    <property type="match status" value="1"/>
</dbReference>
<feature type="region of interest" description="Disordered" evidence="6">
    <location>
        <begin position="181"/>
        <end position="241"/>
    </location>
</feature>
<evidence type="ECO:0000313" key="10">
    <source>
        <dbReference type="EMBL" id="KAF9613921.1"/>
    </source>
</evidence>
<dbReference type="InterPro" id="IPR007627">
    <property type="entry name" value="RNA_pol_sigma70_r2"/>
</dbReference>
<dbReference type="EMBL" id="JADFTS010000003">
    <property type="protein sequence ID" value="KAF9613921.1"/>
    <property type="molecule type" value="Genomic_DNA"/>
</dbReference>
<evidence type="ECO:0000256" key="4">
    <source>
        <dbReference type="ARBA" id="ARBA00023125"/>
    </source>
</evidence>
<feature type="domain" description="RNA polymerase sigma-70 region 2" evidence="8">
    <location>
        <begin position="300"/>
        <end position="349"/>
    </location>
</feature>
<dbReference type="SUPFAM" id="SSF88946">
    <property type="entry name" value="Sigma2 domain of RNA polymerase sigma factors"/>
    <property type="match status" value="1"/>
</dbReference>
<dbReference type="Gene3D" id="1.10.10.10">
    <property type="entry name" value="Winged helix-like DNA-binding domain superfamily/Winged helix DNA-binding domain"/>
    <property type="match status" value="2"/>
</dbReference>
<protein>
    <recommendedName>
        <fullName evidence="12">Sigma factor</fullName>
    </recommendedName>
</protein>
<evidence type="ECO:0000259" key="9">
    <source>
        <dbReference type="Pfam" id="PF04545"/>
    </source>
</evidence>
<keyword evidence="5" id="KW-0804">Transcription</keyword>
<feature type="compositionally biased region" description="Basic and acidic residues" evidence="6">
    <location>
        <begin position="183"/>
        <end position="196"/>
    </location>
</feature>
<dbReference type="PANTHER" id="PTHR30603">
    <property type="entry name" value="RNA POLYMERASE SIGMA FACTOR RPO"/>
    <property type="match status" value="1"/>
</dbReference>
<dbReference type="Pfam" id="PF04539">
    <property type="entry name" value="Sigma70_r3"/>
    <property type="match status" value="1"/>
</dbReference>
<dbReference type="GO" id="GO:0003677">
    <property type="term" value="F:DNA binding"/>
    <property type="evidence" value="ECO:0007669"/>
    <property type="project" value="UniProtKB-KW"/>
</dbReference>
<evidence type="ECO:0000256" key="3">
    <source>
        <dbReference type="ARBA" id="ARBA00023082"/>
    </source>
</evidence>
<dbReference type="PANTHER" id="PTHR30603:SF13">
    <property type="entry name" value="RNA POLYMERASE SIGMA FACTOR SIGC"/>
    <property type="match status" value="1"/>
</dbReference>